<dbReference type="InterPro" id="IPR025746">
    <property type="entry name" value="PilX_N_dom"/>
</dbReference>
<dbReference type="EMBL" id="CP152380">
    <property type="protein sequence ID" value="XAF54641.1"/>
    <property type="molecule type" value="Genomic_DNA"/>
</dbReference>
<feature type="domain" description="Type 4 fimbrial biogenesis protein PilX N-terminal" evidence="3">
    <location>
        <begin position="18"/>
        <end position="67"/>
    </location>
</feature>
<reference evidence="4 5" key="1">
    <citation type="submission" date="2024-04" db="EMBL/GenBank/DDBJ databases">
        <title>Marinobacter sp. SBY-1.</title>
        <authorList>
            <person name="Pan C."/>
        </authorList>
    </citation>
    <scope>NUCLEOTIDE SEQUENCE [LARGE SCALE GENOMIC DNA]</scope>
    <source>
        <strain evidence="4 5">SBY-1</strain>
    </source>
</reference>
<evidence type="ECO:0000259" key="2">
    <source>
        <dbReference type="Pfam" id="PF13681"/>
    </source>
</evidence>
<feature type="region of interest" description="Disordered" evidence="1">
    <location>
        <begin position="100"/>
        <end position="123"/>
    </location>
</feature>
<organism evidence="4 5">
    <name type="scientific">Marinobacter alkaliphilus</name>
    <dbReference type="NCBI Taxonomy" id="254719"/>
    <lineage>
        <taxon>Bacteria</taxon>
        <taxon>Pseudomonadati</taxon>
        <taxon>Pseudomonadota</taxon>
        <taxon>Gammaproteobacteria</taxon>
        <taxon>Pseudomonadales</taxon>
        <taxon>Marinobacteraceae</taxon>
        <taxon>Marinobacter</taxon>
    </lineage>
</organism>
<proteinExistence type="predicted"/>
<dbReference type="Proteomes" id="UP001445268">
    <property type="component" value="Chromosome"/>
</dbReference>
<dbReference type="InterPro" id="IPR025205">
    <property type="entry name" value="PilX/PilW_C"/>
</dbReference>
<evidence type="ECO:0000256" key="1">
    <source>
        <dbReference type="SAM" id="MobiDB-lite"/>
    </source>
</evidence>
<feature type="domain" description="PilX/PilW C-terminal" evidence="2">
    <location>
        <begin position="98"/>
        <end position="195"/>
    </location>
</feature>
<dbReference type="Pfam" id="PF14341">
    <property type="entry name" value="PilX_N"/>
    <property type="match status" value="1"/>
</dbReference>
<gene>
    <name evidence="4" type="ORF">AAGT77_03575</name>
</gene>
<protein>
    <submittedName>
        <fullName evidence="4">PilX N-terminal domain-containing pilus assembly protein</fullName>
    </submittedName>
</protein>
<evidence type="ECO:0000313" key="4">
    <source>
        <dbReference type="EMBL" id="XAF54641.1"/>
    </source>
</evidence>
<dbReference type="Pfam" id="PF13681">
    <property type="entry name" value="PilX"/>
    <property type="match status" value="1"/>
</dbReference>
<evidence type="ECO:0000259" key="3">
    <source>
        <dbReference type="Pfam" id="PF14341"/>
    </source>
</evidence>
<sequence>MSHLKTWMPANRFPKQQRGAALLVSLVILLVLTVLALSSMQGTSTQERMVSAQRDAQIALEGAEAALLAAEAELSGGTLPTFSAGAGLYDETTAAPTDLLNPQTWAAPSGGGNGNGTRQAPMPQLDGVDLLAEPPRYFIKETPATGSTTNSGFGLGTGGVADGVQQSTSNGRVFRVVAYSSGASGEAGRAVEAYVIRAQ</sequence>
<name>A0ABZ3E4N7_9GAMM</name>
<dbReference type="RefSeq" id="WP_342631860.1">
    <property type="nucleotide sequence ID" value="NZ_CP152380.1"/>
</dbReference>
<accession>A0ABZ3E4N7</accession>
<keyword evidence="5" id="KW-1185">Reference proteome</keyword>
<evidence type="ECO:0000313" key="5">
    <source>
        <dbReference type="Proteomes" id="UP001445268"/>
    </source>
</evidence>